<feature type="domain" description="FHA" evidence="2">
    <location>
        <begin position="2"/>
        <end position="55"/>
    </location>
</feature>
<gene>
    <name evidence="3" type="primary">K02A2.1</name>
    <name evidence="3" type="ORF">SNEC2469_LOCUS25744</name>
</gene>
<name>A0A812ZZT5_9DINO</name>
<dbReference type="InterPro" id="IPR008984">
    <property type="entry name" value="SMAD_FHA_dom_sf"/>
</dbReference>
<feature type="compositionally biased region" description="Basic and acidic residues" evidence="1">
    <location>
        <begin position="38"/>
        <end position="56"/>
    </location>
</feature>
<evidence type="ECO:0000256" key="1">
    <source>
        <dbReference type="SAM" id="MobiDB-lite"/>
    </source>
</evidence>
<dbReference type="Proteomes" id="UP000601435">
    <property type="component" value="Unassembled WGS sequence"/>
</dbReference>
<organism evidence="3 4">
    <name type="scientific">Symbiodinium necroappetens</name>
    <dbReference type="NCBI Taxonomy" id="1628268"/>
    <lineage>
        <taxon>Eukaryota</taxon>
        <taxon>Sar</taxon>
        <taxon>Alveolata</taxon>
        <taxon>Dinophyceae</taxon>
        <taxon>Suessiales</taxon>
        <taxon>Symbiodiniaceae</taxon>
        <taxon>Symbiodinium</taxon>
    </lineage>
</organism>
<dbReference type="Pfam" id="PF00498">
    <property type="entry name" value="FHA"/>
    <property type="match status" value="1"/>
</dbReference>
<dbReference type="SUPFAM" id="SSF49879">
    <property type="entry name" value="SMAD/FHA domain"/>
    <property type="match status" value="1"/>
</dbReference>
<proteinExistence type="predicted"/>
<feature type="region of interest" description="Disordered" evidence="1">
    <location>
        <begin position="35"/>
        <end position="65"/>
    </location>
</feature>
<dbReference type="EMBL" id="CAJNJA010051197">
    <property type="protein sequence ID" value="CAE7843445.1"/>
    <property type="molecule type" value="Genomic_DNA"/>
</dbReference>
<dbReference type="CDD" id="cd00060">
    <property type="entry name" value="FHA"/>
    <property type="match status" value="1"/>
</dbReference>
<accession>A0A812ZZT5</accession>
<dbReference type="Gene3D" id="2.60.200.20">
    <property type="match status" value="1"/>
</dbReference>
<evidence type="ECO:0000313" key="4">
    <source>
        <dbReference type="Proteomes" id="UP000601435"/>
    </source>
</evidence>
<comment type="caution">
    <text evidence="3">The sequence shown here is derived from an EMBL/GenBank/DDBJ whole genome shotgun (WGS) entry which is preliminary data.</text>
</comment>
<feature type="non-terminal residue" evidence="3">
    <location>
        <position position="1"/>
    </location>
</feature>
<evidence type="ECO:0000259" key="2">
    <source>
        <dbReference type="Pfam" id="PF00498"/>
    </source>
</evidence>
<dbReference type="InterPro" id="IPR000253">
    <property type="entry name" value="FHA_dom"/>
</dbReference>
<protein>
    <submittedName>
        <fullName evidence="3">K02A2.1 protein</fullName>
    </submittedName>
</protein>
<sequence>VSNSKVSKHHLKLRWLESQSLQLVAAGSSGCAVNGAPLKKDEQRHLQDGDRVEVGKRGGKNSESQ</sequence>
<dbReference type="OrthoDB" id="10668864at2759"/>
<feature type="non-terminal residue" evidence="3">
    <location>
        <position position="65"/>
    </location>
</feature>
<dbReference type="AlphaFoldDB" id="A0A812ZZT5"/>
<reference evidence="3" key="1">
    <citation type="submission" date="2021-02" db="EMBL/GenBank/DDBJ databases">
        <authorList>
            <person name="Dougan E. K."/>
            <person name="Rhodes N."/>
            <person name="Thang M."/>
            <person name="Chan C."/>
        </authorList>
    </citation>
    <scope>NUCLEOTIDE SEQUENCE</scope>
</reference>
<evidence type="ECO:0000313" key="3">
    <source>
        <dbReference type="EMBL" id="CAE7843445.1"/>
    </source>
</evidence>
<keyword evidence="4" id="KW-1185">Reference proteome</keyword>